<evidence type="ECO:0000256" key="1">
    <source>
        <dbReference type="ARBA" id="ARBA00004141"/>
    </source>
</evidence>
<dbReference type="EMBL" id="WTPW01000347">
    <property type="protein sequence ID" value="KAF0520692.1"/>
    <property type="molecule type" value="Genomic_DNA"/>
</dbReference>
<keyword evidence="9" id="KW-0675">Receptor</keyword>
<evidence type="ECO:0000256" key="3">
    <source>
        <dbReference type="ARBA" id="ARBA00022737"/>
    </source>
</evidence>
<evidence type="ECO:0000313" key="10">
    <source>
        <dbReference type="Proteomes" id="UP000439903"/>
    </source>
</evidence>
<evidence type="ECO:0000313" key="9">
    <source>
        <dbReference type="EMBL" id="KAF0520692.1"/>
    </source>
</evidence>
<dbReference type="InterPro" id="IPR036322">
    <property type="entry name" value="WD40_repeat_dom_sf"/>
</dbReference>
<keyword evidence="4 7" id="KW-1133">Transmembrane helix</keyword>
<feature type="compositionally biased region" description="Basic and acidic residues" evidence="6">
    <location>
        <begin position="24"/>
        <end position="34"/>
    </location>
</feature>
<dbReference type="PANTHER" id="PTHR10582:SF2">
    <property type="entry name" value="INACTIVE"/>
    <property type="match status" value="1"/>
</dbReference>
<feature type="compositionally biased region" description="Polar residues" evidence="6">
    <location>
        <begin position="1"/>
        <end position="12"/>
    </location>
</feature>
<evidence type="ECO:0000256" key="6">
    <source>
        <dbReference type="SAM" id="MobiDB-lite"/>
    </source>
</evidence>
<comment type="subcellular location">
    <subcellularLocation>
        <location evidence="1">Membrane</location>
        <topology evidence="1">Multi-pass membrane protein</topology>
    </subcellularLocation>
</comment>
<organism evidence="9 10">
    <name type="scientific">Gigaspora margarita</name>
    <dbReference type="NCBI Taxonomy" id="4874"/>
    <lineage>
        <taxon>Eukaryota</taxon>
        <taxon>Fungi</taxon>
        <taxon>Fungi incertae sedis</taxon>
        <taxon>Mucoromycota</taxon>
        <taxon>Glomeromycotina</taxon>
        <taxon>Glomeromycetes</taxon>
        <taxon>Diversisporales</taxon>
        <taxon>Gigasporaceae</taxon>
        <taxon>Gigaspora</taxon>
    </lineage>
</organism>
<protein>
    <submittedName>
        <fullName evidence="9">Transient receptor potential cation channel subfamily a member 1-like</fullName>
    </submittedName>
</protein>
<accession>A0A8H4APW8</accession>
<dbReference type="InterPro" id="IPR024862">
    <property type="entry name" value="TRPV"/>
</dbReference>
<comment type="caution">
    <text evidence="9">The sequence shown here is derived from an EMBL/GenBank/DDBJ whole genome shotgun (WGS) entry which is preliminary data.</text>
</comment>
<dbReference type="GO" id="GO:0005886">
    <property type="term" value="C:plasma membrane"/>
    <property type="evidence" value="ECO:0007669"/>
    <property type="project" value="TreeGrafter"/>
</dbReference>
<dbReference type="SUPFAM" id="SSF50978">
    <property type="entry name" value="WD40 repeat-like"/>
    <property type="match status" value="1"/>
</dbReference>
<name>A0A8H4APW8_GIGMA</name>
<evidence type="ECO:0000256" key="2">
    <source>
        <dbReference type="ARBA" id="ARBA00022692"/>
    </source>
</evidence>
<sequence>MNKQGEFSQASMSKDEETIEMEDESPKPHKGEEITKLVLSPNGKYAVTWNEDGISICGWQLDQLVEQSVNQSEKQSVEQLEDELHQSKHFEFDCSMLYFGEDAEISTVSNNKLVAILSVMAGGYYETTDISFGTIEVIDLSKEKKERIELELEIESDYGYNFVECRFDNNGDLLIVSYENYGFNIYKISFKNLHNDKQIWKINNSILCGTNKEVMRCHIMVCQINDEEKIILSDKCGSLAQWNLNLLFEKQYQLNVMEANCSICIFNRDVTLLVVYCDRIIYVYLTENSLLLSRSKVSDELHHLEFISPGKEERLLLFNDLDSFKLEDPYHLPDVIEFGIIKSIKELCGSLLELLNKETLKQAEFITVKYGKIYYILEGRLWEQEISGELWAKYLRKEFKEYNEIRTLPSKFHVENVLQKFISEYEEDKSQFLYDDGSLVKWEVNTRQKIIQAFWKIDSKLIDSIRLIHEIRGLTIFSCKILNNEDLAMITNEGIFIWSIWQKYEKKRIRLRYYITLNCKNMKKSDFEQLLNNMQAYKGKDSLPTPDFDFLMKNVERFSIQSDESDKRYLFKEFLDDYIEDKILMKLYGQELLKCCLKLKKYSMIGILFNNIYKKMENSDFLLKIQYLDIFTSSFIELTHFPQFLKEFLLHTLFIHSADSFEEIKFNKFLSDPHLQNHITYTQPYFKNNIRQNIKKFFTILKKDIPFFNTIKNIKNEKIYKDSQVIILIFPLPKFSSYNNTYNPWKELIFPDLSVFSKHQFPELYKYWHGEALLNFKWNTYGKYYFFVIFIFYFIFMFCFLIVAMIKELSNNTRNLLLFTTIILGILHLIFEIRQFIYFPLPWITNIWNYFDIGAILFPTLTSIDWLQSSTTPIWAITISILLLGLKFITFFRAIEFGGTHWVMIIEVIQYSLLFFVIIGFIMFAFAHSLRILLRQTIDTSNDLNNLEESDTNMFTNLDTAYLAVYMMLTNDSSYLSNWLLTENLTLTILIILCSFFTTIYLMNLFIGLLSNFISETNKKDLFLLQRAKILSKIELFYMLPYQCRKNNWFPEIIFYRFSLDKFYEVAYKIQNNNWDEAIEIPFIPNTLLKIVNLYEDNDEDILFQKLESIKKEMQRLTDDQRKKIIQKLETSQEITKFIEKVD</sequence>
<dbReference type="InterPro" id="IPR005821">
    <property type="entry name" value="Ion_trans_dom"/>
</dbReference>
<feature type="transmembrane region" description="Helical" evidence="7">
    <location>
        <begin position="816"/>
        <end position="841"/>
    </location>
</feature>
<evidence type="ECO:0000256" key="7">
    <source>
        <dbReference type="SAM" id="Phobius"/>
    </source>
</evidence>
<proteinExistence type="predicted"/>
<reference evidence="9 10" key="1">
    <citation type="journal article" date="2019" name="Environ. Microbiol.">
        <title>At the nexus of three kingdoms: the genome of the mycorrhizal fungus Gigaspora margarita provides insights into plant, endobacterial and fungal interactions.</title>
        <authorList>
            <person name="Venice F."/>
            <person name="Ghignone S."/>
            <person name="Salvioli di Fossalunga A."/>
            <person name="Amselem J."/>
            <person name="Novero M."/>
            <person name="Xianan X."/>
            <person name="Sedzielewska Toro K."/>
            <person name="Morin E."/>
            <person name="Lipzen A."/>
            <person name="Grigoriev I.V."/>
            <person name="Henrissat B."/>
            <person name="Martin F.M."/>
            <person name="Bonfante P."/>
        </authorList>
    </citation>
    <scope>NUCLEOTIDE SEQUENCE [LARGE SCALE GENOMIC DNA]</scope>
    <source>
        <strain evidence="9 10">BEG34</strain>
    </source>
</reference>
<dbReference type="AlphaFoldDB" id="A0A8H4APW8"/>
<dbReference type="PANTHER" id="PTHR10582">
    <property type="entry name" value="TRANSIENT RECEPTOR POTENTIAL ION CHANNEL PROTEIN"/>
    <property type="match status" value="1"/>
</dbReference>
<evidence type="ECO:0000256" key="5">
    <source>
        <dbReference type="ARBA" id="ARBA00023136"/>
    </source>
</evidence>
<feature type="transmembrane region" description="Helical" evidence="7">
    <location>
        <begin position="874"/>
        <end position="895"/>
    </location>
</feature>
<dbReference type="OrthoDB" id="2348805at2759"/>
<dbReference type="GO" id="GO:0005216">
    <property type="term" value="F:monoatomic ion channel activity"/>
    <property type="evidence" value="ECO:0007669"/>
    <property type="project" value="InterPro"/>
</dbReference>
<feature type="transmembrane region" description="Helical" evidence="7">
    <location>
        <begin position="784"/>
        <end position="804"/>
    </location>
</feature>
<keyword evidence="3" id="KW-0677">Repeat</keyword>
<evidence type="ECO:0000256" key="4">
    <source>
        <dbReference type="ARBA" id="ARBA00022989"/>
    </source>
</evidence>
<feature type="transmembrane region" description="Helical" evidence="7">
    <location>
        <begin position="987"/>
        <end position="1010"/>
    </location>
</feature>
<dbReference type="Pfam" id="PF00520">
    <property type="entry name" value="Ion_trans"/>
    <property type="match status" value="1"/>
</dbReference>
<feature type="domain" description="Ion transport" evidence="8">
    <location>
        <begin position="785"/>
        <end position="1020"/>
    </location>
</feature>
<dbReference type="Proteomes" id="UP000439903">
    <property type="component" value="Unassembled WGS sequence"/>
</dbReference>
<dbReference type="GO" id="GO:0098703">
    <property type="term" value="P:calcium ion import across plasma membrane"/>
    <property type="evidence" value="ECO:0007669"/>
    <property type="project" value="TreeGrafter"/>
</dbReference>
<keyword evidence="5 7" id="KW-0472">Membrane</keyword>
<feature type="region of interest" description="Disordered" evidence="6">
    <location>
        <begin position="1"/>
        <end position="34"/>
    </location>
</feature>
<gene>
    <name evidence="9" type="ORF">F8M41_016167</name>
</gene>
<feature type="transmembrane region" description="Helical" evidence="7">
    <location>
        <begin position="901"/>
        <end position="926"/>
    </location>
</feature>
<keyword evidence="2 7" id="KW-0812">Transmembrane</keyword>
<evidence type="ECO:0000259" key="8">
    <source>
        <dbReference type="Pfam" id="PF00520"/>
    </source>
</evidence>
<keyword evidence="10" id="KW-1185">Reference proteome</keyword>